<name>A0ABP0Y8F5_9ROSI</name>
<evidence type="ECO:0000313" key="2">
    <source>
        <dbReference type="Proteomes" id="UP001642487"/>
    </source>
</evidence>
<organism evidence="1 2">
    <name type="scientific">Citrullus colocynthis</name>
    <name type="common">colocynth</name>
    <dbReference type="NCBI Taxonomy" id="252529"/>
    <lineage>
        <taxon>Eukaryota</taxon>
        <taxon>Viridiplantae</taxon>
        <taxon>Streptophyta</taxon>
        <taxon>Embryophyta</taxon>
        <taxon>Tracheophyta</taxon>
        <taxon>Spermatophyta</taxon>
        <taxon>Magnoliopsida</taxon>
        <taxon>eudicotyledons</taxon>
        <taxon>Gunneridae</taxon>
        <taxon>Pentapetalae</taxon>
        <taxon>rosids</taxon>
        <taxon>fabids</taxon>
        <taxon>Cucurbitales</taxon>
        <taxon>Cucurbitaceae</taxon>
        <taxon>Benincaseae</taxon>
        <taxon>Citrullus</taxon>
    </lineage>
</organism>
<gene>
    <name evidence="1" type="ORF">CITCOLO1_LOCUS8628</name>
</gene>
<accession>A0ABP0Y8F5</accession>
<evidence type="ECO:0000313" key="1">
    <source>
        <dbReference type="EMBL" id="CAK9316755.1"/>
    </source>
</evidence>
<sequence length="78" mass="8895">MYLQYQAVAKLQLITSVDSCDSHKSRPSIGTAKDLALDQDFHTSKRINRNFSMIVSTLTKSVNFSFKDQENAAFYMLK</sequence>
<dbReference type="Proteomes" id="UP001642487">
    <property type="component" value="Chromosome 3"/>
</dbReference>
<dbReference type="EMBL" id="OZ021737">
    <property type="protein sequence ID" value="CAK9316755.1"/>
    <property type="molecule type" value="Genomic_DNA"/>
</dbReference>
<keyword evidence="2" id="KW-1185">Reference proteome</keyword>
<protein>
    <submittedName>
        <fullName evidence="1">Uncharacterized protein</fullName>
    </submittedName>
</protein>
<reference evidence="1 2" key="1">
    <citation type="submission" date="2024-03" db="EMBL/GenBank/DDBJ databases">
        <authorList>
            <person name="Gkanogiannis A."/>
            <person name="Becerra Lopez-Lavalle L."/>
        </authorList>
    </citation>
    <scope>NUCLEOTIDE SEQUENCE [LARGE SCALE GENOMIC DNA]</scope>
</reference>
<proteinExistence type="predicted"/>